<dbReference type="Proteomes" id="UP001530293">
    <property type="component" value="Unassembled WGS sequence"/>
</dbReference>
<evidence type="ECO:0000313" key="2">
    <source>
        <dbReference type="Proteomes" id="UP001530293"/>
    </source>
</evidence>
<comment type="caution">
    <text evidence="1">The sequence shown here is derived from an EMBL/GenBank/DDBJ whole genome shotgun (WGS) entry which is preliminary data.</text>
</comment>
<reference evidence="1 2" key="1">
    <citation type="submission" date="2024-10" db="EMBL/GenBank/DDBJ databases">
        <title>Updated reference genomes for cyclostephanoid diatoms.</title>
        <authorList>
            <person name="Roberts W.R."/>
            <person name="Alverson A.J."/>
        </authorList>
    </citation>
    <scope>NUCLEOTIDE SEQUENCE [LARGE SCALE GENOMIC DNA]</scope>
    <source>
        <strain evidence="1 2">AJA232-27</strain>
    </source>
</reference>
<sequence>MTPNDLRPNITRVRDTSGFVGTIVYIGPVASAKSSTEIYAGII</sequence>
<gene>
    <name evidence="1" type="ORF">ACHAWU_002344</name>
</gene>
<keyword evidence="2" id="KW-1185">Reference proteome</keyword>
<proteinExistence type="predicted"/>
<dbReference type="AlphaFoldDB" id="A0ABD3MTZ5"/>
<evidence type="ECO:0000313" key="1">
    <source>
        <dbReference type="EMBL" id="KAL3765426.1"/>
    </source>
</evidence>
<accession>A0ABD3MTZ5</accession>
<dbReference type="EMBL" id="JALLBG020000096">
    <property type="protein sequence ID" value="KAL3765426.1"/>
    <property type="molecule type" value="Genomic_DNA"/>
</dbReference>
<name>A0ABD3MTZ5_9STRA</name>
<organism evidence="1 2">
    <name type="scientific">Discostella pseudostelligera</name>
    <dbReference type="NCBI Taxonomy" id="259834"/>
    <lineage>
        <taxon>Eukaryota</taxon>
        <taxon>Sar</taxon>
        <taxon>Stramenopiles</taxon>
        <taxon>Ochrophyta</taxon>
        <taxon>Bacillariophyta</taxon>
        <taxon>Coscinodiscophyceae</taxon>
        <taxon>Thalassiosirophycidae</taxon>
        <taxon>Stephanodiscales</taxon>
        <taxon>Stephanodiscaceae</taxon>
        <taxon>Discostella</taxon>
    </lineage>
</organism>
<protein>
    <submittedName>
        <fullName evidence="1">Uncharacterized protein</fullName>
    </submittedName>
</protein>